<keyword evidence="6 11" id="KW-0418">Kinase</keyword>
<keyword evidence="4" id="KW-0808">Transferase</keyword>
<evidence type="ECO:0000256" key="7">
    <source>
        <dbReference type="ARBA" id="ARBA00022840"/>
    </source>
</evidence>
<evidence type="ECO:0000259" key="10">
    <source>
        <dbReference type="Pfam" id="PF07730"/>
    </source>
</evidence>
<dbReference type="PANTHER" id="PTHR24421">
    <property type="entry name" value="NITRATE/NITRITE SENSOR PROTEIN NARX-RELATED"/>
    <property type="match status" value="1"/>
</dbReference>
<evidence type="ECO:0000256" key="5">
    <source>
        <dbReference type="ARBA" id="ARBA00022741"/>
    </source>
</evidence>
<keyword evidence="3" id="KW-0597">Phosphoprotein</keyword>
<dbReference type="Gene3D" id="3.30.565.10">
    <property type="entry name" value="Histidine kinase-like ATPase, C-terminal domain"/>
    <property type="match status" value="1"/>
</dbReference>
<feature type="transmembrane region" description="Helical" evidence="9">
    <location>
        <begin position="53"/>
        <end position="72"/>
    </location>
</feature>
<evidence type="ECO:0000256" key="2">
    <source>
        <dbReference type="ARBA" id="ARBA00012438"/>
    </source>
</evidence>
<evidence type="ECO:0000313" key="11">
    <source>
        <dbReference type="EMBL" id="MDQ0426954.1"/>
    </source>
</evidence>
<keyword evidence="7" id="KW-0067">ATP-binding</keyword>
<dbReference type="CDD" id="cd16917">
    <property type="entry name" value="HATPase_UhpB-NarQ-NarX-like"/>
    <property type="match status" value="1"/>
</dbReference>
<reference evidence="11 12" key="1">
    <citation type="submission" date="2023-07" db="EMBL/GenBank/DDBJ databases">
        <title>Sequencing the genomes of 1000 actinobacteria strains.</title>
        <authorList>
            <person name="Klenk H.-P."/>
        </authorList>
    </citation>
    <scope>NUCLEOTIDE SEQUENCE [LARGE SCALE GENOMIC DNA]</scope>
    <source>
        <strain evidence="11 12">DSM 14785</strain>
    </source>
</reference>
<dbReference type="Proteomes" id="UP001240250">
    <property type="component" value="Unassembled WGS sequence"/>
</dbReference>
<name>A0ABU0GPQ2_9CELL</name>
<dbReference type="RefSeq" id="WP_070318988.1">
    <property type="nucleotide sequence ID" value="NZ_JAUSVM010000001.1"/>
</dbReference>
<feature type="transmembrane region" description="Helical" evidence="9">
    <location>
        <begin position="155"/>
        <end position="175"/>
    </location>
</feature>
<evidence type="ECO:0000256" key="1">
    <source>
        <dbReference type="ARBA" id="ARBA00000085"/>
    </source>
</evidence>
<comment type="caution">
    <text evidence="11">The sequence shown here is derived from an EMBL/GenBank/DDBJ whole genome shotgun (WGS) entry which is preliminary data.</text>
</comment>
<evidence type="ECO:0000313" key="12">
    <source>
        <dbReference type="Proteomes" id="UP001240250"/>
    </source>
</evidence>
<keyword evidence="9" id="KW-1133">Transmembrane helix</keyword>
<dbReference type="Pfam" id="PF07730">
    <property type="entry name" value="HisKA_3"/>
    <property type="match status" value="1"/>
</dbReference>
<keyword evidence="5" id="KW-0547">Nucleotide-binding</keyword>
<proteinExistence type="predicted"/>
<dbReference type="SUPFAM" id="SSF55874">
    <property type="entry name" value="ATPase domain of HSP90 chaperone/DNA topoisomerase II/histidine kinase"/>
    <property type="match status" value="1"/>
</dbReference>
<dbReference type="EMBL" id="JAUSVM010000001">
    <property type="protein sequence ID" value="MDQ0426954.1"/>
    <property type="molecule type" value="Genomic_DNA"/>
</dbReference>
<evidence type="ECO:0000256" key="3">
    <source>
        <dbReference type="ARBA" id="ARBA00022553"/>
    </source>
</evidence>
<dbReference type="PANTHER" id="PTHR24421:SF10">
    <property type="entry name" value="NITRATE_NITRITE SENSOR PROTEIN NARQ"/>
    <property type="match status" value="1"/>
</dbReference>
<comment type="catalytic activity">
    <reaction evidence="1">
        <text>ATP + protein L-histidine = ADP + protein N-phospho-L-histidine.</text>
        <dbReference type="EC" id="2.7.13.3"/>
    </reaction>
</comment>
<dbReference type="InterPro" id="IPR050482">
    <property type="entry name" value="Sensor_HK_TwoCompSys"/>
</dbReference>
<keyword evidence="8" id="KW-0902">Two-component regulatory system</keyword>
<gene>
    <name evidence="11" type="ORF">JO380_003335</name>
</gene>
<organism evidence="11 12">
    <name type="scientific">Cellulomonas iranensis</name>
    <dbReference type="NCBI Taxonomy" id="76862"/>
    <lineage>
        <taxon>Bacteria</taxon>
        <taxon>Bacillati</taxon>
        <taxon>Actinomycetota</taxon>
        <taxon>Actinomycetes</taxon>
        <taxon>Micrococcales</taxon>
        <taxon>Cellulomonadaceae</taxon>
        <taxon>Cellulomonas</taxon>
    </lineage>
</organism>
<keyword evidence="12" id="KW-1185">Reference proteome</keyword>
<dbReference type="GO" id="GO:0016301">
    <property type="term" value="F:kinase activity"/>
    <property type="evidence" value="ECO:0007669"/>
    <property type="project" value="UniProtKB-KW"/>
</dbReference>
<evidence type="ECO:0000256" key="4">
    <source>
        <dbReference type="ARBA" id="ARBA00022679"/>
    </source>
</evidence>
<dbReference type="InterPro" id="IPR036890">
    <property type="entry name" value="HATPase_C_sf"/>
</dbReference>
<protein>
    <recommendedName>
        <fullName evidence="2">histidine kinase</fullName>
        <ecNumber evidence="2">2.7.13.3</ecNumber>
    </recommendedName>
</protein>
<sequence>MPDPDDRRPPRATWLRSRAATTALELVALAGLLVVDLELGARLAPGTPGGADVAGALVTALVAVVVAVVALVRRRLPWWLATGGVLTVSAGGSLVCAVVGSPSPSLTEAAALVVVTASGVRAAPTSRAAAGTAAAALVAVVGGVALRIGPQATDVLLAVLVWGCAVVAGVAGRAARTRRASALEEARRAERAELARELHDVVAHQVTGIVVQAQAAIAVARTDPARATQAFEAIEAAGAEALAGMRRMVGAIREDAGPDAPVTVRYDLADIPPLVDRFDAGRGRTTSRVEVPDAPLAPGIGESAYRIVREALTNVRRHAVDPSTHVCVRVVDDALRLEVGNDGVRPGSASRGSGGFGLTGMAERVAALGGTLHAGADEADTWVVRVEIPAAVTR</sequence>
<accession>A0ABU0GPQ2</accession>
<dbReference type="Gene3D" id="1.20.5.1930">
    <property type="match status" value="1"/>
</dbReference>
<evidence type="ECO:0000256" key="6">
    <source>
        <dbReference type="ARBA" id="ARBA00022777"/>
    </source>
</evidence>
<evidence type="ECO:0000256" key="9">
    <source>
        <dbReference type="SAM" id="Phobius"/>
    </source>
</evidence>
<feature type="transmembrane region" description="Helical" evidence="9">
    <location>
        <begin position="130"/>
        <end position="149"/>
    </location>
</feature>
<keyword evidence="9" id="KW-0472">Membrane</keyword>
<dbReference type="EC" id="2.7.13.3" evidence="2"/>
<evidence type="ECO:0000256" key="8">
    <source>
        <dbReference type="ARBA" id="ARBA00023012"/>
    </source>
</evidence>
<feature type="transmembrane region" description="Helical" evidence="9">
    <location>
        <begin position="79"/>
        <end position="100"/>
    </location>
</feature>
<keyword evidence="9" id="KW-0812">Transmembrane</keyword>
<feature type="domain" description="Signal transduction histidine kinase subgroup 3 dimerisation and phosphoacceptor" evidence="10">
    <location>
        <begin position="190"/>
        <end position="255"/>
    </location>
</feature>
<dbReference type="InterPro" id="IPR011712">
    <property type="entry name" value="Sig_transdc_His_kin_sub3_dim/P"/>
</dbReference>
<feature type="transmembrane region" description="Helical" evidence="9">
    <location>
        <begin position="21"/>
        <end position="41"/>
    </location>
</feature>